<organism evidence="1 2">
    <name type="scientific">Trapa incisa</name>
    <dbReference type="NCBI Taxonomy" id="236973"/>
    <lineage>
        <taxon>Eukaryota</taxon>
        <taxon>Viridiplantae</taxon>
        <taxon>Streptophyta</taxon>
        <taxon>Embryophyta</taxon>
        <taxon>Tracheophyta</taxon>
        <taxon>Spermatophyta</taxon>
        <taxon>Magnoliopsida</taxon>
        <taxon>eudicotyledons</taxon>
        <taxon>Gunneridae</taxon>
        <taxon>Pentapetalae</taxon>
        <taxon>rosids</taxon>
        <taxon>malvids</taxon>
        <taxon>Myrtales</taxon>
        <taxon>Lythraceae</taxon>
        <taxon>Trapa</taxon>
    </lineage>
</organism>
<dbReference type="Proteomes" id="UP001345219">
    <property type="component" value="Chromosome 2"/>
</dbReference>
<comment type="caution">
    <text evidence="1">The sequence shown here is derived from an EMBL/GenBank/DDBJ whole genome shotgun (WGS) entry which is preliminary data.</text>
</comment>
<gene>
    <name evidence="1" type="ORF">SAY87_002224</name>
</gene>
<proteinExistence type="predicted"/>
<evidence type="ECO:0000313" key="2">
    <source>
        <dbReference type="Proteomes" id="UP001345219"/>
    </source>
</evidence>
<reference evidence="1 2" key="1">
    <citation type="journal article" date="2023" name="Hortic Res">
        <title>Pangenome of water caltrop reveals structural variations and asymmetric subgenome divergence after allopolyploidization.</title>
        <authorList>
            <person name="Zhang X."/>
            <person name="Chen Y."/>
            <person name="Wang L."/>
            <person name="Yuan Y."/>
            <person name="Fang M."/>
            <person name="Shi L."/>
            <person name="Lu R."/>
            <person name="Comes H.P."/>
            <person name="Ma Y."/>
            <person name="Chen Y."/>
            <person name="Huang G."/>
            <person name="Zhou Y."/>
            <person name="Zheng Z."/>
            <person name="Qiu Y."/>
        </authorList>
    </citation>
    <scope>NUCLEOTIDE SEQUENCE [LARGE SCALE GENOMIC DNA]</scope>
    <source>
        <tissue evidence="1">Roots</tissue>
    </source>
</reference>
<keyword evidence="2" id="KW-1185">Reference proteome</keyword>
<sequence length="96" mass="10610">MVADTVLEHARTVSCSFFARSLGTEAWASHVGIGFSFGGSHIPYKLDRWNHFQVGVTITIGPRFYTSRQEATDVTHRDCCNVDAGGRCHILPSKLN</sequence>
<name>A0AAN7JWM1_9MYRT</name>
<protein>
    <submittedName>
        <fullName evidence="1">Uncharacterized protein</fullName>
    </submittedName>
</protein>
<accession>A0AAN7JWM1</accession>
<dbReference type="EMBL" id="JAXIOK010000015">
    <property type="protein sequence ID" value="KAK4754120.1"/>
    <property type="molecule type" value="Genomic_DNA"/>
</dbReference>
<dbReference type="AlphaFoldDB" id="A0AAN7JWM1"/>
<evidence type="ECO:0000313" key="1">
    <source>
        <dbReference type="EMBL" id="KAK4754120.1"/>
    </source>
</evidence>